<dbReference type="Pfam" id="PF00175">
    <property type="entry name" value="NAD_binding_1"/>
    <property type="match status" value="1"/>
</dbReference>
<dbReference type="InterPro" id="IPR017927">
    <property type="entry name" value="FAD-bd_FR_type"/>
</dbReference>
<evidence type="ECO:0000256" key="10">
    <source>
        <dbReference type="ARBA" id="ARBA00023004"/>
    </source>
</evidence>
<keyword evidence="7" id="KW-0274">FAD</keyword>
<keyword evidence="9" id="KW-0560">Oxidoreductase</keyword>
<dbReference type="SUPFAM" id="SSF52343">
    <property type="entry name" value="Ferredoxin reductase-like, C-terminal NADP-linked domain"/>
    <property type="match status" value="1"/>
</dbReference>
<keyword evidence="10" id="KW-0408">Iron</keyword>
<keyword evidence="6" id="KW-0479">Metal-binding</keyword>
<sequence length="465" mass="52144">MNNKLLTRDVGQLPAIKRSPMSFYSLVTIYIMLILAPWALSYIEGLQIRGWYEELVTLLSISGMAMMLCQFTLLNGRVDAINSRIGVDNSMRVHNKAGEYLAILFFLHPFLIGLPRFIVAPSFALDNLWIMFTSAESATGVYAWSLLIVLVLMAIKKNKIGLSYEAWRYTHSVGFVAVIILATHHAVTVGRHGRYNLWFDVLWIVLCVVAVSVVAYVYFIRPRSVSKRPFTVVDCHKGSADDWYLTIKKDADFQFEFDAGQFVWINTSGSAFKRNEHPFSIASSPRSLPELSFVIRNLGDYTNQLGKLKTGQRVWVDGPHGVFTLNARNAQGIVLLAGGAGIGPIIGILRDLKERADSRPVRLIYGNRNMTQMMFLDELANMAKSINLVTTLVLNDAPDNFPPAGFKGHEGFMSKSVIEEAGEGFNTQNWDYYICGPQPMVKAVEASLQHLDIPQSRILYEQLGF</sequence>
<evidence type="ECO:0000256" key="9">
    <source>
        <dbReference type="ARBA" id="ARBA00023002"/>
    </source>
</evidence>
<evidence type="ECO:0000256" key="5">
    <source>
        <dbReference type="ARBA" id="ARBA00022714"/>
    </source>
</evidence>
<evidence type="ECO:0000256" key="4">
    <source>
        <dbReference type="ARBA" id="ARBA00022692"/>
    </source>
</evidence>
<feature type="transmembrane region" description="Helical" evidence="13">
    <location>
        <begin position="97"/>
        <end position="118"/>
    </location>
</feature>
<keyword evidence="3" id="KW-0285">Flavoprotein</keyword>
<dbReference type="RefSeq" id="WP_198825908.1">
    <property type="nucleotide sequence ID" value="NZ_JAEILT010000042.1"/>
</dbReference>
<dbReference type="InterPro" id="IPR013130">
    <property type="entry name" value="Fe3_Rdtase_TM_dom"/>
</dbReference>
<evidence type="ECO:0000256" key="2">
    <source>
        <dbReference type="ARBA" id="ARBA00004141"/>
    </source>
</evidence>
<dbReference type="SUPFAM" id="SSF63380">
    <property type="entry name" value="Riboflavin synthase domain-like"/>
    <property type="match status" value="1"/>
</dbReference>
<feature type="transmembrane region" description="Helical" evidence="13">
    <location>
        <begin position="167"/>
        <end position="189"/>
    </location>
</feature>
<dbReference type="InterPro" id="IPR017938">
    <property type="entry name" value="Riboflavin_synthase-like_b-brl"/>
</dbReference>
<evidence type="ECO:0000256" key="12">
    <source>
        <dbReference type="ARBA" id="ARBA00023136"/>
    </source>
</evidence>
<evidence type="ECO:0000256" key="6">
    <source>
        <dbReference type="ARBA" id="ARBA00022723"/>
    </source>
</evidence>
<evidence type="ECO:0000259" key="14">
    <source>
        <dbReference type="PROSITE" id="PS51384"/>
    </source>
</evidence>
<protein>
    <submittedName>
        <fullName evidence="15">Ferredoxin reductase family protein</fullName>
    </submittedName>
</protein>
<dbReference type="Pfam" id="PF01794">
    <property type="entry name" value="Ferric_reduct"/>
    <property type="match status" value="1"/>
</dbReference>
<dbReference type="InterPro" id="IPR050415">
    <property type="entry name" value="MRET"/>
</dbReference>
<proteinExistence type="predicted"/>
<keyword evidence="8 13" id="KW-1133">Transmembrane helix</keyword>
<dbReference type="PANTHER" id="PTHR47354">
    <property type="entry name" value="NADH OXIDOREDUCTASE HCR"/>
    <property type="match status" value="1"/>
</dbReference>
<dbReference type="EMBL" id="JAEILT010000042">
    <property type="protein sequence ID" value="MBJ2138640.1"/>
    <property type="molecule type" value="Genomic_DNA"/>
</dbReference>
<dbReference type="Proteomes" id="UP000649232">
    <property type="component" value="Unassembled WGS sequence"/>
</dbReference>
<keyword evidence="12 13" id="KW-0472">Membrane</keyword>
<evidence type="ECO:0000313" key="15">
    <source>
        <dbReference type="EMBL" id="MBJ2138640.1"/>
    </source>
</evidence>
<gene>
    <name evidence="15" type="ORF">JEU11_19505</name>
</gene>
<organism evidence="15 16">
    <name type="scientific">Paraglaciecola chathamensis</name>
    <dbReference type="NCBI Taxonomy" id="368405"/>
    <lineage>
        <taxon>Bacteria</taxon>
        <taxon>Pseudomonadati</taxon>
        <taxon>Pseudomonadota</taxon>
        <taxon>Gammaproteobacteria</taxon>
        <taxon>Alteromonadales</taxon>
        <taxon>Alteromonadaceae</taxon>
        <taxon>Paraglaciecola</taxon>
    </lineage>
</organism>
<evidence type="ECO:0000256" key="7">
    <source>
        <dbReference type="ARBA" id="ARBA00022827"/>
    </source>
</evidence>
<keyword evidence="5" id="KW-0001">2Fe-2S</keyword>
<dbReference type="Gene3D" id="3.40.50.80">
    <property type="entry name" value="Nucleotide-binding domain of ferredoxin-NADP reductase (FNR) module"/>
    <property type="match status" value="1"/>
</dbReference>
<dbReference type="PANTHER" id="PTHR47354:SF8">
    <property type="entry name" value="1,2-PHENYLACETYL-COA EPOXIDASE, SUBUNIT E"/>
    <property type="match status" value="1"/>
</dbReference>
<evidence type="ECO:0000256" key="3">
    <source>
        <dbReference type="ARBA" id="ARBA00022630"/>
    </source>
</evidence>
<dbReference type="InterPro" id="IPR039261">
    <property type="entry name" value="FNR_nucleotide-bd"/>
</dbReference>
<feature type="transmembrane region" description="Helical" evidence="13">
    <location>
        <begin position="55"/>
        <end position="76"/>
    </location>
</feature>
<accession>A0ABS0WJH9</accession>
<comment type="cofactor">
    <cofactor evidence="1">
        <name>FAD</name>
        <dbReference type="ChEBI" id="CHEBI:57692"/>
    </cofactor>
</comment>
<name>A0ABS0WJH9_9ALTE</name>
<evidence type="ECO:0000256" key="1">
    <source>
        <dbReference type="ARBA" id="ARBA00001974"/>
    </source>
</evidence>
<dbReference type="PROSITE" id="PS51384">
    <property type="entry name" value="FAD_FR"/>
    <property type="match status" value="1"/>
</dbReference>
<dbReference type="PRINTS" id="PR00410">
    <property type="entry name" value="PHEHYDRXLASE"/>
</dbReference>
<dbReference type="InterPro" id="IPR001433">
    <property type="entry name" value="OxRdtase_FAD/NAD-bd"/>
</dbReference>
<dbReference type="CDD" id="cd06198">
    <property type="entry name" value="FNR_like_3"/>
    <property type="match status" value="1"/>
</dbReference>
<evidence type="ECO:0000256" key="11">
    <source>
        <dbReference type="ARBA" id="ARBA00023014"/>
    </source>
</evidence>
<feature type="domain" description="FAD-binding FR-type" evidence="14">
    <location>
        <begin position="225"/>
        <end position="326"/>
    </location>
</feature>
<evidence type="ECO:0000313" key="16">
    <source>
        <dbReference type="Proteomes" id="UP000649232"/>
    </source>
</evidence>
<comment type="subcellular location">
    <subcellularLocation>
        <location evidence="2">Membrane</location>
        <topology evidence="2">Multi-pass membrane protein</topology>
    </subcellularLocation>
</comment>
<dbReference type="InterPro" id="IPR013112">
    <property type="entry name" value="FAD-bd_8"/>
</dbReference>
<evidence type="ECO:0000256" key="13">
    <source>
        <dbReference type="SAM" id="Phobius"/>
    </source>
</evidence>
<keyword evidence="11" id="KW-0411">Iron-sulfur</keyword>
<evidence type="ECO:0000256" key="8">
    <source>
        <dbReference type="ARBA" id="ARBA00022989"/>
    </source>
</evidence>
<dbReference type="Gene3D" id="2.40.30.10">
    <property type="entry name" value="Translation factors"/>
    <property type="match status" value="1"/>
</dbReference>
<keyword evidence="4 13" id="KW-0812">Transmembrane</keyword>
<reference evidence="15 16" key="1">
    <citation type="submission" date="2020-12" db="EMBL/GenBank/DDBJ databases">
        <title>Draft genome sequences of nine environmental bacterial isolates colonizing plastic.</title>
        <authorList>
            <person name="Borre I."/>
            <person name="Sonnenschein E.C."/>
        </authorList>
    </citation>
    <scope>NUCLEOTIDE SEQUENCE [LARGE SCALE GENOMIC DNA]</scope>
    <source>
        <strain evidence="15 16">IB30</strain>
    </source>
</reference>
<feature type="transmembrane region" description="Helical" evidence="13">
    <location>
        <begin position="138"/>
        <end position="155"/>
    </location>
</feature>
<feature type="transmembrane region" description="Helical" evidence="13">
    <location>
        <begin position="21"/>
        <end position="43"/>
    </location>
</feature>
<comment type="caution">
    <text evidence="15">The sequence shown here is derived from an EMBL/GenBank/DDBJ whole genome shotgun (WGS) entry which is preliminary data.</text>
</comment>
<dbReference type="Pfam" id="PF08022">
    <property type="entry name" value="FAD_binding_8"/>
    <property type="match status" value="1"/>
</dbReference>
<feature type="transmembrane region" description="Helical" evidence="13">
    <location>
        <begin position="201"/>
        <end position="220"/>
    </location>
</feature>